<reference evidence="7" key="1">
    <citation type="submission" date="2023-07" db="EMBL/GenBank/DDBJ databases">
        <authorList>
            <consortium name="CYATHOMIX"/>
        </authorList>
    </citation>
    <scope>NUCLEOTIDE SEQUENCE</scope>
    <source>
        <strain evidence="7">N/A</strain>
    </source>
</reference>
<evidence type="ECO:0000256" key="2">
    <source>
        <dbReference type="ARBA" id="ARBA00023242"/>
    </source>
</evidence>
<feature type="domain" description="RRM" evidence="6">
    <location>
        <begin position="4"/>
        <end position="81"/>
    </location>
</feature>
<keyword evidence="2" id="KW-0539">Nucleus</keyword>
<dbReference type="GO" id="GO:0005654">
    <property type="term" value="C:nucleoplasm"/>
    <property type="evidence" value="ECO:0007669"/>
    <property type="project" value="TreeGrafter"/>
</dbReference>
<dbReference type="EMBL" id="CATQJL010000223">
    <property type="protein sequence ID" value="CAJ0599931.1"/>
    <property type="molecule type" value="Genomic_DNA"/>
</dbReference>
<keyword evidence="3" id="KW-0694">RNA-binding</keyword>
<protein>
    <recommendedName>
        <fullName evidence="6">RRM domain-containing protein</fullName>
    </recommendedName>
</protein>
<dbReference type="GO" id="GO:0003723">
    <property type="term" value="F:RNA binding"/>
    <property type="evidence" value="ECO:0007669"/>
    <property type="project" value="UniProtKB-UniRule"/>
</dbReference>
<accession>A0AA36M6I6</accession>
<dbReference type="GO" id="GO:0000785">
    <property type="term" value="C:chromatin"/>
    <property type="evidence" value="ECO:0007669"/>
    <property type="project" value="TreeGrafter"/>
</dbReference>
<keyword evidence="8" id="KW-1185">Reference proteome</keyword>
<feature type="coiled-coil region" evidence="4">
    <location>
        <begin position="246"/>
        <end position="287"/>
    </location>
</feature>
<dbReference type="Gene3D" id="3.30.70.330">
    <property type="match status" value="2"/>
</dbReference>
<dbReference type="PANTHER" id="PTHR48033:SF10">
    <property type="entry name" value="RNA-BINDING PROTEIN SQUID"/>
    <property type="match status" value="1"/>
</dbReference>
<feature type="region of interest" description="Disordered" evidence="5">
    <location>
        <begin position="305"/>
        <end position="338"/>
    </location>
</feature>
<comment type="subcellular location">
    <subcellularLocation>
        <location evidence="1">Nucleus</location>
    </subcellularLocation>
</comment>
<dbReference type="InterPro" id="IPR035979">
    <property type="entry name" value="RBD_domain_sf"/>
</dbReference>
<evidence type="ECO:0000259" key="6">
    <source>
        <dbReference type="PROSITE" id="PS50102"/>
    </source>
</evidence>
<comment type="caution">
    <text evidence="7">The sequence shown here is derived from an EMBL/GenBank/DDBJ whole genome shotgun (WGS) entry which is preliminary data.</text>
</comment>
<evidence type="ECO:0000313" key="8">
    <source>
        <dbReference type="Proteomes" id="UP001176961"/>
    </source>
</evidence>
<dbReference type="PANTHER" id="PTHR48033">
    <property type="entry name" value="RNA-BINDING (RRM/RBD/RNP MOTIFS) FAMILY PROTEIN"/>
    <property type="match status" value="1"/>
</dbReference>
<evidence type="ECO:0000256" key="5">
    <source>
        <dbReference type="SAM" id="MobiDB-lite"/>
    </source>
</evidence>
<dbReference type="Pfam" id="PF00076">
    <property type="entry name" value="RRM_1"/>
    <property type="match status" value="2"/>
</dbReference>
<dbReference type="InterPro" id="IPR012677">
    <property type="entry name" value="Nucleotide-bd_a/b_plait_sf"/>
</dbReference>
<dbReference type="PROSITE" id="PS50102">
    <property type="entry name" value="RRM"/>
    <property type="match status" value="2"/>
</dbReference>
<dbReference type="AlphaFoldDB" id="A0AA36M6I6"/>
<evidence type="ECO:0000256" key="1">
    <source>
        <dbReference type="ARBA" id="ARBA00004123"/>
    </source>
</evidence>
<dbReference type="Proteomes" id="UP001176961">
    <property type="component" value="Unassembled WGS sequence"/>
</dbReference>
<dbReference type="GO" id="GO:0010468">
    <property type="term" value="P:regulation of gene expression"/>
    <property type="evidence" value="ECO:0007669"/>
    <property type="project" value="TreeGrafter"/>
</dbReference>
<keyword evidence="4" id="KW-0175">Coiled coil</keyword>
<evidence type="ECO:0000256" key="3">
    <source>
        <dbReference type="PROSITE-ProRule" id="PRU00176"/>
    </source>
</evidence>
<dbReference type="SUPFAM" id="SSF54928">
    <property type="entry name" value="RNA-binding domain, RBD"/>
    <property type="match status" value="2"/>
</dbReference>
<name>A0AA36M6I6_CYLNA</name>
<proteinExistence type="predicted"/>
<sequence>MTSRRLFVSGIANNVKEDAIRMYFSRFGYISELVVPKEKETGMNRGFAYITYSDQHSTSKCLDESTHKLKGREITVTSLEDEGTITRMPALKSKKLFVSFLGIDGMTEDALRKAFCSFGAISSVTFARDDDENLLYYAFITFETEEAVDLCMQCNHCINGRSVTVRKAVRKEQVKLAEQSERERAHREEHQKHGYAGYNKVYVTVPVPTVTVPVPTMPSAPSTNGVSSAAYAPYLASQSGANDAAQQQYLREYELYQQQMVEYQKQLAEYHAKLNKYQSDVQQYQMQKQYKTALDQAAFQKAYNYSENRDPSAEASSSNSAEVTERMQNYGYYGPPNR</sequence>
<dbReference type="SMART" id="SM00360">
    <property type="entry name" value="RRM"/>
    <property type="match status" value="2"/>
</dbReference>
<feature type="domain" description="RRM" evidence="6">
    <location>
        <begin position="94"/>
        <end position="179"/>
    </location>
</feature>
<evidence type="ECO:0000256" key="4">
    <source>
        <dbReference type="SAM" id="Coils"/>
    </source>
</evidence>
<gene>
    <name evidence="7" type="ORF">CYNAS_LOCUS11914</name>
</gene>
<evidence type="ECO:0000313" key="7">
    <source>
        <dbReference type="EMBL" id="CAJ0599931.1"/>
    </source>
</evidence>
<dbReference type="InterPro" id="IPR000504">
    <property type="entry name" value="RRM_dom"/>
</dbReference>
<dbReference type="CDD" id="cd00590">
    <property type="entry name" value="RRM_SF"/>
    <property type="match status" value="1"/>
</dbReference>
<feature type="compositionally biased region" description="Low complexity" evidence="5">
    <location>
        <begin position="313"/>
        <end position="322"/>
    </location>
</feature>
<organism evidence="7 8">
    <name type="scientific">Cylicocyclus nassatus</name>
    <name type="common">Nematode worm</name>
    <dbReference type="NCBI Taxonomy" id="53992"/>
    <lineage>
        <taxon>Eukaryota</taxon>
        <taxon>Metazoa</taxon>
        <taxon>Ecdysozoa</taxon>
        <taxon>Nematoda</taxon>
        <taxon>Chromadorea</taxon>
        <taxon>Rhabditida</taxon>
        <taxon>Rhabditina</taxon>
        <taxon>Rhabditomorpha</taxon>
        <taxon>Strongyloidea</taxon>
        <taxon>Strongylidae</taxon>
        <taxon>Cylicocyclus</taxon>
    </lineage>
</organism>